<reference evidence="1 2" key="1">
    <citation type="submission" date="2021-06" db="EMBL/GenBank/DDBJ databases">
        <title>Caerostris extrusa draft genome.</title>
        <authorList>
            <person name="Kono N."/>
            <person name="Arakawa K."/>
        </authorList>
    </citation>
    <scope>NUCLEOTIDE SEQUENCE [LARGE SCALE GENOMIC DNA]</scope>
</reference>
<comment type="caution">
    <text evidence="1">The sequence shown here is derived from an EMBL/GenBank/DDBJ whole genome shotgun (WGS) entry which is preliminary data.</text>
</comment>
<evidence type="ECO:0008006" key="3">
    <source>
        <dbReference type="Google" id="ProtNLM"/>
    </source>
</evidence>
<organism evidence="1 2">
    <name type="scientific">Caerostris extrusa</name>
    <name type="common">Bark spider</name>
    <name type="synonym">Caerostris bankana</name>
    <dbReference type="NCBI Taxonomy" id="172846"/>
    <lineage>
        <taxon>Eukaryota</taxon>
        <taxon>Metazoa</taxon>
        <taxon>Ecdysozoa</taxon>
        <taxon>Arthropoda</taxon>
        <taxon>Chelicerata</taxon>
        <taxon>Arachnida</taxon>
        <taxon>Araneae</taxon>
        <taxon>Araneomorphae</taxon>
        <taxon>Entelegynae</taxon>
        <taxon>Araneoidea</taxon>
        <taxon>Araneidae</taxon>
        <taxon>Caerostris</taxon>
    </lineage>
</organism>
<name>A0AAV4V9C1_CAEEX</name>
<dbReference type="AlphaFoldDB" id="A0AAV4V9C1"/>
<dbReference type="EMBL" id="BPLR01014130">
    <property type="protein sequence ID" value="GIY66541.1"/>
    <property type="molecule type" value="Genomic_DNA"/>
</dbReference>
<gene>
    <name evidence="1" type="ORF">CEXT_285131</name>
</gene>
<proteinExistence type="predicted"/>
<evidence type="ECO:0000313" key="2">
    <source>
        <dbReference type="Proteomes" id="UP001054945"/>
    </source>
</evidence>
<dbReference type="Proteomes" id="UP001054945">
    <property type="component" value="Unassembled WGS sequence"/>
</dbReference>
<keyword evidence="2" id="KW-1185">Reference proteome</keyword>
<evidence type="ECO:0000313" key="1">
    <source>
        <dbReference type="EMBL" id="GIY66541.1"/>
    </source>
</evidence>
<protein>
    <recommendedName>
        <fullName evidence="3">Secreted protein</fullName>
    </recommendedName>
</protein>
<accession>A0AAV4V9C1</accession>
<sequence>MAHRLCTYQCAGLPIAIAVMDMSCATFLFHGQYRAAQLGEPMSSHGVDRDSGFSSPIGSHMTMSSGAHNRYTCWFSLVVQPALAARLLLHTLRENNKDLSTSDKLP</sequence>